<feature type="non-terminal residue" evidence="1">
    <location>
        <position position="1"/>
    </location>
</feature>
<name>A0A6J4JAB3_9PROT</name>
<gene>
    <name evidence="1" type="ORF">AVDCRST_MAG08-3388</name>
</gene>
<dbReference type="AlphaFoldDB" id="A0A6J4JAB3"/>
<evidence type="ECO:0000313" key="1">
    <source>
        <dbReference type="EMBL" id="CAA9274943.1"/>
    </source>
</evidence>
<organism evidence="1">
    <name type="scientific">uncultured Acetobacteraceae bacterium</name>
    <dbReference type="NCBI Taxonomy" id="169975"/>
    <lineage>
        <taxon>Bacteria</taxon>
        <taxon>Pseudomonadati</taxon>
        <taxon>Pseudomonadota</taxon>
        <taxon>Alphaproteobacteria</taxon>
        <taxon>Acetobacterales</taxon>
        <taxon>Acetobacteraceae</taxon>
        <taxon>environmental samples</taxon>
    </lineage>
</organism>
<feature type="non-terminal residue" evidence="1">
    <location>
        <position position="57"/>
    </location>
</feature>
<accession>A0A6J4JAB3</accession>
<protein>
    <submittedName>
        <fullName evidence="1">Uncharacterized protein</fullName>
    </submittedName>
</protein>
<reference evidence="1" key="1">
    <citation type="submission" date="2020-02" db="EMBL/GenBank/DDBJ databases">
        <authorList>
            <person name="Meier V. D."/>
        </authorList>
    </citation>
    <scope>NUCLEOTIDE SEQUENCE</scope>
    <source>
        <strain evidence="1">AVDCRST_MAG08</strain>
    </source>
</reference>
<dbReference type="EMBL" id="CADCTG010000253">
    <property type="protein sequence ID" value="CAA9274943.1"/>
    <property type="molecule type" value="Genomic_DNA"/>
</dbReference>
<sequence length="57" mass="6305">AAHPFLAAARRRLGRENRDVPGRGRSRCRGGRFITGAPQCPGKLHLDHDLRPHRAGL</sequence>
<proteinExistence type="predicted"/>